<dbReference type="InterPro" id="IPR050392">
    <property type="entry name" value="Collagen/C1q_domain"/>
</dbReference>
<accession>A0A8T2PVF4</accession>
<feature type="region of interest" description="Disordered" evidence="8">
    <location>
        <begin position="792"/>
        <end position="827"/>
    </location>
</feature>
<evidence type="ECO:0000256" key="3">
    <source>
        <dbReference type="ARBA" id="ARBA00022530"/>
    </source>
</evidence>
<evidence type="ECO:0000313" key="13">
    <source>
        <dbReference type="Proteomes" id="UP000824540"/>
    </source>
</evidence>
<keyword evidence="5 7" id="KW-0175">Coiled coil</keyword>
<reference evidence="12" key="1">
    <citation type="thesis" date="2021" institute="BYU ScholarsArchive" country="Provo, UT, USA">
        <title>Applications of and Algorithms for Genome Assembly and Genomic Analyses with an Emphasis on Marine Teleosts.</title>
        <authorList>
            <person name="Pickett B.D."/>
        </authorList>
    </citation>
    <scope>NUCLEOTIDE SEQUENCE</scope>
    <source>
        <strain evidence="12">HI-2016</strain>
    </source>
</reference>
<dbReference type="PROSITE" id="PS50871">
    <property type="entry name" value="C1Q"/>
    <property type="match status" value="1"/>
</dbReference>
<evidence type="ECO:0000256" key="2">
    <source>
        <dbReference type="ARBA" id="ARBA00022525"/>
    </source>
</evidence>
<dbReference type="SMART" id="SM00110">
    <property type="entry name" value="C1Q"/>
    <property type="match status" value="1"/>
</dbReference>
<gene>
    <name evidence="12" type="ORF">JZ751_000044</name>
</gene>
<feature type="region of interest" description="Disordered" evidence="8">
    <location>
        <begin position="674"/>
        <end position="706"/>
    </location>
</feature>
<comment type="subcellular location">
    <subcellularLocation>
        <location evidence="1">Secreted</location>
        <location evidence="1">Extracellular space</location>
        <location evidence="1">Extracellular matrix</location>
    </subcellularLocation>
</comment>
<dbReference type="EMBL" id="JAFBMS010000001">
    <property type="protein sequence ID" value="KAG9355206.1"/>
    <property type="molecule type" value="Genomic_DNA"/>
</dbReference>
<feature type="signal peptide" evidence="9">
    <location>
        <begin position="1"/>
        <end position="26"/>
    </location>
</feature>
<feature type="region of interest" description="Disordered" evidence="8">
    <location>
        <begin position="718"/>
        <end position="741"/>
    </location>
</feature>
<feature type="domain" description="EMI" evidence="11">
    <location>
        <begin position="48"/>
        <end position="125"/>
    </location>
</feature>
<keyword evidence="6" id="KW-1015">Disulfide bond</keyword>
<keyword evidence="3" id="KW-0272">Extracellular matrix</keyword>
<dbReference type="Proteomes" id="UP000824540">
    <property type="component" value="Unassembled WGS sequence"/>
</dbReference>
<evidence type="ECO:0000313" key="12">
    <source>
        <dbReference type="EMBL" id="KAG9355206.1"/>
    </source>
</evidence>
<dbReference type="Pfam" id="PF07546">
    <property type="entry name" value="EMI"/>
    <property type="match status" value="1"/>
</dbReference>
<evidence type="ECO:0000259" key="11">
    <source>
        <dbReference type="PROSITE" id="PS51041"/>
    </source>
</evidence>
<evidence type="ECO:0000256" key="9">
    <source>
        <dbReference type="SAM" id="SignalP"/>
    </source>
</evidence>
<feature type="chain" id="PRO_5035889034" description="EMILIN-2-like" evidence="9">
    <location>
        <begin position="27"/>
        <end position="1124"/>
    </location>
</feature>
<feature type="compositionally biased region" description="Polar residues" evidence="8">
    <location>
        <begin position="300"/>
        <end position="313"/>
    </location>
</feature>
<feature type="compositionally biased region" description="Pro residues" evidence="8">
    <location>
        <begin position="852"/>
        <end position="866"/>
    </location>
</feature>
<feature type="region of interest" description="Disordered" evidence="8">
    <location>
        <begin position="123"/>
        <end position="156"/>
    </location>
</feature>
<dbReference type="PANTHER" id="PTHR15427:SF5">
    <property type="entry name" value="EMILIN-2"/>
    <property type="match status" value="1"/>
</dbReference>
<evidence type="ECO:0000259" key="10">
    <source>
        <dbReference type="PROSITE" id="PS50871"/>
    </source>
</evidence>
<dbReference type="Gene3D" id="2.60.120.40">
    <property type="match status" value="1"/>
</dbReference>
<dbReference type="PROSITE" id="PS51041">
    <property type="entry name" value="EMI"/>
    <property type="match status" value="1"/>
</dbReference>
<feature type="domain" description="C1q" evidence="10">
    <location>
        <begin position="971"/>
        <end position="1123"/>
    </location>
</feature>
<evidence type="ECO:0000256" key="6">
    <source>
        <dbReference type="ARBA" id="ARBA00023157"/>
    </source>
</evidence>
<evidence type="ECO:0000256" key="1">
    <source>
        <dbReference type="ARBA" id="ARBA00004498"/>
    </source>
</evidence>
<dbReference type="OrthoDB" id="8785214at2759"/>
<keyword evidence="13" id="KW-1185">Reference proteome</keyword>
<dbReference type="InterPro" id="IPR001073">
    <property type="entry name" value="C1q_dom"/>
</dbReference>
<keyword evidence="2" id="KW-0964">Secreted</keyword>
<dbReference type="InterPro" id="IPR008983">
    <property type="entry name" value="Tumour_necrosis_fac-like_dom"/>
</dbReference>
<evidence type="ECO:0000256" key="8">
    <source>
        <dbReference type="SAM" id="MobiDB-lite"/>
    </source>
</evidence>
<feature type="region of interest" description="Disordered" evidence="8">
    <location>
        <begin position="852"/>
        <end position="905"/>
    </location>
</feature>
<sequence>MRQEHRATNLRHAIFSILLTGSLIQATPSSYDLFQGSAYSGGGHRQRNKNWCARVVYKNVTCAVLGSAESFLEPEVAPCPPHQPDCAQRMMYRTQFRPTYRIAYKQVTELEWRCCPEFQGPDCKELKGTPSRQPVQRSRPQFQPQPIPGQAHHTLRPGLREAEPLDRGQSGGGERVRRLEGEVNRLSQTVLDLQAAMTGMNENLRLDIQEDTSKMLLTLLNTLHLPDSALTGPTEAVGLPGQEEVMSRLDLVTNTLKTKSDLLDQLQGTLDGHEGQLRLLMQAAQGHALPDTGHAHQPQDHASSSKGTPTSPQDHTHSVQGHPPSPEGHSPNSLDPLQKYIDGKFRDLRDELLESMELKMASLKSSCDYDILSLRKQCEEQGSSYLSLAELLDNKEAGLRKEIRDLRLDLGTSDGVVRTNRGAGVSEEDNDLRREVQRVAEAHRVLNARVDNELEHLSSVRFEDWFGDRLEELEDRMNVTERNAEAHCFYVEDKLSKQIADEASELRRLLDERLNNMEDQFTTMLVEISNNSLPAAHTGGLEALGHVVNANRYQLQGLEEKLNALGKQCSTDCGAGPRGFDEVLKDVRQYRSDLDTVHADLSVNADRLQDLEAQLQTQQLNSQSLASLQADVASLGGSVRALERYVSDLGESQRDQERELQILNATCCQDCEQEGADAQPGQPVQPGHPAQAPAVNSSQVEELRGRLEELSREVRAELARRREGVPRPEDSGSKPGDVTDSLRRVADTLNRHVSNVWARVQQLHATQRAQTRDMNGLKASMQSLQAQLTEMADTRKVPVSSPGQPVVRGGGNENLSPPTETKPPPHVPVAPRPGGSLVPHIRIPLIIPHRTPPATVPRIPSPPLSPSSPFSPSVPRQPNALPLPSTPRRPVMETGEAGPPGSEPRIRVSLTQAVSDTRPLQGFAGAPGYPPLNPVSFKPRVVPAAFVPSSRADRPIATPGKDSRTFLGGSVVSEPFSFSAGLTAMPFPWHMGIIRFNKVLVNDGGHYSPRTGIFTVPQDGRYLVSAVLTAQRGDRVEGALSVNDRSVQRLSSVGHGSHAPVTARHQVQEPCSCGGSTSINLILHLHRGDRVGVVMTAGKLATSEPKEVLSTFSAIFLYSASNIR</sequence>
<feature type="compositionally biased region" description="Basic and acidic residues" evidence="8">
    <location>
        <begin position="718"/>
        <end position="732"/>
    </location>
</feature>
<feature type="compositionally biased region" description="Low complexity" evidence="8">
    <location>
        <begin position="867"/>
        <end position="878"/>
    </location>
</feature>
<name>A0A8T2PVF4_9TELE</name>
<evidence type="ECO:0000256" key="4">
    <source>
        <dbReference type="ARBA" id="ARBA00022729"/>
    </source>
</evidence>
<protein>
    <recommendedName>
        <fullName evidence="14">EMILIN-2-like</fullName>
    </recommendedName>
</protein>
<proteinExistence type="predicted"/>
<evidence type="ECO:0000256" key="7">
    <source>
        <dbReference type="SAM" id="Coils"/>
    </source>
</evidence>
<feature type="region of interest" description="Disordered" evidence="8">
    <location>
        <begin position="289"/>
        <end position="338"/>
    </location>
</feature>
<dbReference type="PANTHER" id="PTHR15427">
    <property type="entry name" value="EMILIN ELASTIN MICROFIBRIL INTERFACE-LOCATED PROTEIN ELASTIN MICROFIBRIL INTERFACER"/>
    <property type="match status" value="1"/>
</dbReference>
<keyword evidence="4 9" id="KW-0732">Signal</keyword>
<evidence type="ECO:0000256" key="5">
    <source>
        <dbReference type="ARBA" id="ARBA00023054"/>
    </source>
</evidence>
<dbReference type="AlphaFoldDB" id="A0A8T2PVF4"/>
<feature type="coiled-coil region" evidence="7">
    <location>
        <begin position="492"/>
        <end position="520"/>
    </location>
</feature>
<feature type="compositionally biased region" description="Polar residues" evidence="8">
    <location>
        <begin position="130"/>
        <end position="144"/>
    </location>
</feature>
<evidence type="ECO:0008006" key="14">
    <source>
        <dbReference type="Google" id="ProtNLM"/>
    </source>
</evidence>
<comment type="caution">
    <text evidence="12">The sequence shown here is derived from an EMBL/GenBank/DDBJ whole genome shotgun (WGS) entry which is preliminary data.</text>
</comment>
<dbReference type="Pfam" id="PF00386">
    <property type="entry name" value="C1q"/>
    <property type="match status" value="1"/>
</dbReference>
<organism evidence="12 13">
    <name type="scientific">Albula glossodonta</name>
    <name type="common">roundjaw bonefish</name>
    <dbReference type="NCBI Taxonomy" id="121402"/>
    <lineage>
        <taxon>Eukaryota</taxon>
        <taxon>Metazoa</taxon>
        <taxon>Chordata</taxon>
        <taxon>Craniata</taxon>
        <taxon>Vertebrata</taxon>
        <taxon>Euteleostomi</taxon>
        <taxon>Actinopterygii</taxon>
        <taxon>Neopterygii</taxon>
        <taxon>Teleostei</taxon>
        <taxon>Albuliformes</taxon>
        <taxon>Albulidae</taxon>
        <taxon>Albula</taxon>
    </lineage>
</organism>
<dbReference type="InterPro" id="IPR011489">
    <property type="entry name" value="EMI_domain"/>
</dbReference>
<dbReference type="SUPFAM" id="SSF49842">
    <property type="entry name" value="TNF-like"/>
    <property type="match status" value="1"/>
</dbReference>